<evidence type="ECO:0000313" key="2">
    <source>
        <dbReference type="Proteomes" id="UP001597100"/>
    </source>
</evidence>
<evidence type="ECO:0000313" key="1">
    <source>
        <dbReference type="EMBL" id="MFD0975784.1"/>
    </source>
</evidence>
<name>A0ABW3ICN5_9FLAO</name>
<dbReference type="InterPro" id="IPR027268">
    <property type="entry name" value="Peptidase_M4/M1_CTD_sf"/>
</dbReference>
<keyword evidence="2" id="KW-1185">Reference proteome</keyword>
<keyword evidence="1" id="KW-0482">Metalloprotease</keyword>
<dbReference type="Proteomes" id="UP001597100">
    <property type="component" value="Unassembled WGS sequence"/>
</dbReference>
<dbReference type="EMBL" id="JBHTJP010000032">
    <property type="protein sequence ID" value="MFD0975784.1"/>
    <property type="molecule type" value="Genomic_DNA"/>
</dbReference>
<reference evidence="2" key="1">
    <citation type="journal article" date="2019" name="Int. J. Syst. Evol. Microbiol.">
        <title>The Global Catalogue of Microorganisms (GCM) 10K type strain sequencing project: providing services to taxonomists for standard genome sequencing and annotation.</title>
        <authorList>
            <consortium name="The Broad Institute Genomics Platform"/>
            <consortium name="The Broad Institute Genome Sequencing Center for Infectious Disease"/>
            <person name="Wu L."/>
            <person name="Ma J."/>
        </authorList>
    </citation>
    <scope>NUCLEOTIDE SEQUENCE [LARGE SCALE GENOMIC DNA]</scope>
    <source>
        <strain evidence="2">CCUG 60898</strain>
    </source>
</reference>
<proteinExistence type="predicted"/>
<comment type="caution">
    <text evidence="1">The sequence shown here is derived from an EMBL/GenBank/DDBJ whole genome shotgun (WGS) entry which is preliminary data.</text>
</comment>
<dbReference type="Gene3D" id="1.10.390.10">
    <property type="entry name" value="Neutral Protease Domain 2"/>
    <property type="match status" value="1"/>
</dbReference>
<keyword evidence="1" id="KW-0378">Hydrolase</keyword>
<gene>
    <name evidence="1" type="ORF">ACFQ1G_03175</name>
</gene>
<dbReference type="RefSeq" id="WP_380736823.1">
    <property type="nucleotide sequence ID" value="NZ_JBHTJP010000032.1"/>
</dbReference>
<accession>A0ABW3ICN5</accession>
<keyword evidence="1" id="KW-0645">Protease</keyword>
<dbReference type="GO" id="GO:0008237">
    <property type="term" value="F:metallopeptidase activity"/>
    <property type="evidence" value="ECO:0007669"/>
    <property type="project" value="UniProtKB-KW"/>
</dbReference>
<protein>
    <submittedName>
        <fullName evidence="1">Metalloprotease</fullName>
    </submittedName>
</protein>
<organism evidence="1 2">
    <name type="scientific">Salinimicrobium gaetbulicola</name>
    <dbReference type="NCBI Taxonomy" id="999702"/>
    <lineage>
        <taxon>Bacteria</taxon>
        <taxon>Pseudomonadati</taxon>
        <taxon>Bacteroidota</taxon>
        <taxon>Flavobacteriia</taxon>
        <taxon>Flavobacteriales</taxon>
        <taxon>Flavobacteriaceae</taxon>
        <taxon>Salinimicrobium</taxon>
    </lineage>
</organism>
<sequence>MTKKILFGVFFAFLCGSTYGQQYSFIKAELNDTIKSLYVQQRIEYRNLSSDTLYEIYLNDWMSAFSNKRTPLARRFYEDYDRNFHFASQEKRGATTINSILNPDLESISWNRLLENPDIIKIVPASPIAPGEKYVFNLNYSVKIPGEDFTRYGFSKNGYKLKYWYLTPGVYKDGWQVYSHKNMNDYYIPKMELEIQLSFPAKYAAISPLSTEEVKSQNEHKTVILRGSERLETELFLTENYVFEDFETDSLHVITNMNDDGISPVLKSMFIKRITAYLQDNLGKYPHDKILSTQEQYSANPVYGLNQLPKFLRPFPEGFNYDLKQFKTITQSYLQNTLMLNPRKDNWVYDAIQTYLMMDYIKTNYPDLKVIGKLSDVFGIRWFHAADLDFNSQYSLLYLYVARQNLDQALSTPQDSLSKFNKNLGNPYKAGVGLKYLEHFLEDKTVKYSIKDFYQNYKLRSTSSHDFEILLKRNSGKDIDWFFEDYVNSREKIDFRIRSVKKEGDSLKVTIKNRTENGMPVSLYGLNDGKVVYKTWVEHAQKSKTVTIPAKRIDKLALNYEAEIPELNQRNNYKSVTGLINKPIQFRLLKDVEDPGYTQLFFMPDFEYNLYDGPSIGAKVYNATFLQKNFEFEIAPLYGLNSQTIVGSAAFSHQIFLEDQRLYSVRYGASGSRFSYGYNLFYERVTPYLSLSFRNSLMRNSKKEYFLVRNVNVNRDQNLENPLEVPDYSVFNLKYSYNNPGLVEYVKGLVDFQVAEKFAKSSFTLEYRKLLKNDRQVNVRFFGGAFLYNDLPDSDYFSFALDRPTDYLYDYNYYGRSETSGLFSQQIIMAEGGFKSVLEPKFANQWITTVNGSTTIWKWIYAYADVGLVKNKNHSAKFLYDSGIRASIIQDYFEIFFPVYSSNGWEFKDGNYDQKIRFIATLDIKTLVGIFTREWL</sequence>